<protein>
    <recommendedName>
        <fullName evidence="2">NAD-dependent epimerase/dehydratase domain-containing protein</fullName>
    </recommendedName>
</protein>
<name>A0A382ES24_9ZZZZ</name>
<organism evidence="1">
    <name type="scientific">marine metagenome</name>
    <dbReference type="NCBI Taxonomy" id="408172"/>
    <lineage>
        <taxon>unclassified sequences</taxon>
        <taxon>metagenomes</taxon>
        <taxon>ecological metagenomes</taxon>
    </lineage>
</organism>
<reference evidence="1" key="1">
    <citation type="submission" date="2018-05" db="EMBL/GenBank/DDBJ databases">
        <authorList>
            <person name="Lanie J.A."/>
            <person name="Ng W.-L."/>
            <person name="Kazmierczak K.M."/>
            <person name="Andrzejewski T.M."/>
            <person name="Davidsen T.M."/>
            <person name="Wayne K.J."/>
            <person name="Tettelin H."/>
            <person name="Glass J.I."/>
            <person name="Rusch D."/>
            <person name="Podicherti R."/>
            <person name="Tsui H.-C.T."/>
            <person name="Winkler M.E."/>
        </authorList>
    </citation>
    <scope>NUCLEOTIDE SEQUENCE</scope>
</reference>
<dbReference type="Gene3D" id="3.40.50.20">
    <property type="match status" value="1"/>
</dbReference>
<accession>A0A382ES24</accession>
<dbReference type="InterPro" id="IPR036291">
    <property type="entry name" value="NAD(P)-bd_dom_sf"/>
</dbReference>
<evidence type="ECO:0008006" key="2">
    <source>
        <dbReference type="Google" id="ProtNLM"/>
    </source>
</evidence>
<evidence type="ECO:0000313" key="1">
    <source>
        <dbReference type="EMBL" id="SVB52783.1"/>
    </source>
</evidence>
<proteinExistence type="predicted"/>
<feature type="non-terminal residue" evidence="1">
    <location>
        <position position="37"/>
    </location>
</feature>
<dbReference type="SUPFAM" id="SSF51735">
    <property type="entry name" value="NAD(P)-binding Rossmann-fold domains"/>
    <property type="match status" value="1"/>
</dbReference>
<dbReference type="EMBL" id="UINC01045706">
    <property type="protein sequence ID" value="SVB52783.1"/>
    <property type="molecule type" value="Genomic_DNA"/>
</dbReference>
<dbReference type="AlphaFoldDB" id="A0A382ES24"/>
<gene>
    <name evidence="1" type="ORF">METZ01_LOCUS205637</name>
</gene>
<sequence>MANVLVTGAAGAIGMDLAFSLHQAKINVFGTEADKDN</sequence>